<accession>A0A3T0N232</accession>
<dbReference type="AlphaFoldDB" id="A0A3T0N232"/>
<organism evidence="2 3">
    <name type="scientific">Parasedimentitalea marina</name>
    <dbReference type="NCBI Taxonomy" id="2483033"/>
    <lineage>
        <taxon>Bacteria</taxon>
        <taxon>Pseudomonadati</taxon>
        <taxon>Pseudomonadota</taxon>
        <taxon>Alphaproteobacteria</taxon>
        <taxon>Rhodobacterales</taxon>
        <taxon>Paracoccaceae</taxon>
        <taxon>Parasedimentitalea</taxon>
    </lineage>
</organism>
<reference evidence="2 3" key="1">
    <citation type="submission" date="2018-10" db="EMBL/GenBank/DDBJ databases">
        <title>Parasedimentitalea marina sp. nov., a psychrophilic bacterium isolated from deep seawater of the New Britain Trench.</title>
        <authorList>
            <person name="Cao J."/>
        </authorList>
    </citation>
    <scope>NUCLEOTIDE SEQUENCE [LARGE SCALE GENOMIC DNA]</scope>
    <source>
        <strain evidence="2 3">W43</strain>
    </source>
</reference>
<evidence type="ECO:0000313" key="3">
    <source>
        <dbReference type="Proteomes" id="UP000283063"/>
    </source>
</evidence>
<feature type="region of interest" description="Disordered" evidence="1">
    <location>
        <begin position="1"/>
        <end position="28"/>
    </location>
</feature>
<dbReference type="RefSeq" id="WP_127748615.1">
    <property type="nucleotide sequence ID" value="NZ_CP033219.1"/>
</dbReference>
<evidence type="ECO:0000313" key="2">
    <source>
        <dbReference type="EMBL" id="AZV78057.1"/>
    </source>
</evidence>
<keyword evidence="3" id="KW-1185">Reference proteome</keyword>
<name>A0A3T0N232_9RHOB</name>
<feature type="compositionally biased region" description="Acidic residues" evidence="1">
    <location>
        <begin position="1"/>
        <end position="12"/>
    </location>
</feature>
<protein>
    <submittedName>
        <fullName evidence="2">Uncharacterized protein</fullName>
    </submittedName>
</protein>
<proteinExistence type="predicted"/>
<dbReference type="KEGG" id="sedi:EBB79_09255"/>
<dbReference type="Proteomes" id="UP000283063">
    <property type="component" value="Chromosome"/>
</dbReference>
<gene>
    <name evidence="2" type="ORF">EBB79_09255</name>
</gene>
<sequence length="170" mass="18335">MAADDTAVDIPEDGSREADSLAGGHCPEGDVLHPVGAIPEDGIQVGAHPEAVIQLDGTLPDVSQAVAHRQVGSRQRGAAQPLADRGLQLATGLVWSPVLQRVASMALSRGELPDVLRGARQQTVAFWTLMALISAQRKTHPGCHHRRPLRVHHHRRGRAHQRYPYGVTFA</sequence>
<dbReference type="EMBL" id="CP033219">
    <property type="protein sequence ID" value="AZV78057.1"/>
    <property type="molecule type" value="Genomic_DNA"/>
</dbReference>
<evidence type="ECO:0000256" key="1">
    <source>
        <dbReference type="SAM" id="MobiDB-lite"/>
    </source>
</evidence>